<dbReference type="EMBL" id="CP016761">
    <property type="protein sequence ID" value="ANX12126.1"/>
    <property type="molecule type" value="Genomic_DNA"/>
</dbReference>
<gene>
    <name evidence="2" type="ORF">ABE41_008915</name>
</gene>
<feature type="transmembrane region" description="Helical" evidence="1">
    <location>
        <begin position="58"/>
        <end position="75"/>
    </location>
</feature>
<dbReference type="AlphaFoldDB" id="A0A1B1Z448"/>
<evidence type="ECO:0000313" key="3">
    <source>
        <dbReference type="Proteomes" id="UP000077412"/>
    </source>
</evidence>
<keyword evidence="1" id="KW-0472">Membrane</keyword>
<dbReference type="RefSeq" id="WP_066289007.1">
    <property type="nucleotide sequence ID" value="NZ_CP016761.1"/>
</dbReference>
<accession>A0A1B1Z448</accession>
<dbReference type="OrthoDB" id="2942660at2"/>
<keyword evidence="1" id="KW-0812">Transmembrane</keyword>
<dbReference type="Proteomes" id="UP000077412">
    <property type="component" value="Chromosome"/>
</dbReference>
<evidence type="ECO:0000313" key="2">
    <source>
        <dbReference type="EMBL" id="ANX12126.1"/>
    </source>
</evidence>
<sequence>MNVLMCIIIQILVWCGYSLVLYLSHHDHSFYETVLLVMFSYFNFLIAVRFISNKTTGINLTIFFTVIYVGGRIVFL</sequence>
<dbReference type="KEGG" id="far:ABE41_008915"/>
<keyword evidence="3" id="KW-1185">Reference proteome</keyword>
<reference evidence="2 3" key="1">
    <citation type="submission" date="2016-08" db="EMBL/GenBank/DDBJ databases">
        <title>Complete genome sequence of Fictibacillus arsenicus G25-54, a strain with toxicity to nematodes and a potential arsenic-resistance activity.</title>
        <authorList>
            <person name="Zheng Z."/>
        </authorList>
    </citation>
    <scope>NUCLEOTIDE SEQUENCE [LARGE SCALE GENOMIC DNA]</scope>
    <source>
        <strain evidence="2 3">G25-54</strain>
    </source>
</reference>
<organism evidence="2 3">
    <name type="scientific">Fictibacillus arsenicus</name>
    <dbReference type="NCBI Taxonomy" id="255247"/>
    <lineage>
        <taxon>Bacteria</taxon>
        <taxon>Bacillati</taxon>
        <taxon>Bacillota</taxon>
        <taxon>Bacilli</taxon>
        <taxon>Bacillales</taxon>
        <taxon>Fictibacillaceae</taxon>
        <taxon>Fictibacillus</taxon>
    </lineage>
</organism>
<evidence type="ECO:0000256" key="1">
    <source>
        <dbReference type="SAM" id="Phobius"/>
    </source>
</evidence>
<feature type="transmembrane region" description="Helical" evidence="1">
    <location>
        <begin position="30"/>
        <end position="51"/>
    </location>
</feature>
<name>A0A1B1Z448_9BACL</name>
<dbReference type="STRING" id="255247.ABE41_008915"/>
<keyword evidence="1" id="KW-1133">Transmembrane helix</keyword>
<proteinExistence type="predicted"/>
<protein>
    <submittedName>
        <fullName evidence="2">Uncharacterized protein</fullName>
    </submittedName>
</protein>
<feature type="transmembrane region" description="Helical" evidence="1">
    <location>
        <begin position="7"/>
        <end position="24"/>
    </location>
</feature>